<dbReference type="AlphaFoldDB" id="A0AA45W4Z7"/>
<gene>
    <name evidence="5" type="ORF">JHX88_08350</name>
    <name evidence="4" type="ORF">SAMN05421772_107181</name>
</gene>
<dbReference type="Proteomes" id="UP000186216">
    <property type="component" value="Unassembled WGS sequence"/>
</dbReference>
<proteinExistence type="predicted"/>
<reference evidence="4 6" key="1">
    <citation type="submission" date="2017-01" db="EMBL/GenBank/DDBJ databases">
        <authorList>
            <person name="Varghese N."/>
            <person name="Submissions S."/>
        </authorList>
    </citation>
    <scope>NUCLEOTIDE SEQUENCE [LARGE SCALE GENOMIC DNA]</scope>
    <source>
        <strain evidence="4 6">DSM 18447</strain>
    </source>
</reference>
<reference evidence="5 7" key="2">
    <citation type="submission" date="2021-01" db="EMBL/GenBank/DDBJ databases">
        <title>Biogeographic distribution of Paracoccus.</title>
        <authorList>
            <person name="Hollensteiner J."/>
            <person name="Leineberger J."/>
            <person name="Brinkhoff T."/>
            <person name="Daniel R."/>
        </authorList>
    </citation>
    <scope>NUCLEOTIDE SEQUENCE [LARGE SCALE GENOMIC DNA]</scope>
    <source>
        <strain evidence="5 7">DSM 18447</strain>
    </source>
</reference>
<evidence type="ECO:0000313" key="5">
    <source>
        <dbReference type="EMBL" id="WCR04714.1"/>
    </source>
</evidence>
<organism evidence="4 6">
    <name type="scientific">Paracoccus saliphilus</name>
    <dbReference type="NCBI Taxonomy" id="405559"/>
    <lineage>
        <taxon>Bacteria</taxon>
        <taxon>Pseudomonadati</taxon>
        <taxon>Pseudomonadota</taxon>
        <taxon>Alphaproteobacteria</taxon>
        <taxon>Rhodobacterales</taxon>
        <taxon>Paracoccaceae</taxon>
        <taxon>Paracoccus</taxon>
    </lineage>
</organism>
<evidence type="ECO:0000313" key="4">
    <source>
        <dbReference type="EMBL" id="SIS88712.1"/>
    </source>
</evidence>
<evidence type="ECO:0000256" key="2">
    <source>
        <dbReference type="SAM" id="SignalP"/>
    </source>
</evidence>
<dbReference type="SUPFAM" id="SSF56925">
    <property type="entry name" value="OMPA-like"/>
    <property type="match status" value="1"/>
</dbReference>
<dbReference type="Gene3D" id="2.40.160.20">
    <property type="match status" value="1"/>
</dbReference>
<evidence type="ECO:0000256" key="1">
    <source>
        <dbReference type="ARBA" id="ARBA00022729"/>
    </source>
</evidence>
<sequence length="195" mass="20918">MKCIPIMAAVVMLSSAAFAKDSPSTTLSSAIEIGDRSIGGDWKGFYAGLQSGSGNASLTDENGIEDLGDFTGYGLHFGRLVDHGRFLAGAEVDAAMIRRDADEGRHKLLRFKTVFGVDLGRFAPYGVFGTAYFIPDSPDLNPSSGLVYGLGANMQVTDHLTLGIEHTKQGFDDFSGYPETDVNAALTQFRASFRF</sequence>
<dbReference type="InterPro" id="IPR027385">
    <property type="entry name" value="Beta-barrel_OMP"/>
</dbReference>
<accession>A0AA45W4Z7</accession>
<dbReference type="InterPro" id="IPR011250">
    <property type="entry name" value="OMP/PagP_B-barrel"/>
</dbReference>
<feature type="domain" description="Outer membrane protein beta-barrel" evidence="3">
    <location>
        <begin position="8"/>
        <end position="195"/>
    </location>
</feature>
<dbReference type="RefSeq" id="WP_141225829.1">
    <property type="nucleotide sequence ID" value="NZ_CP067140.1"/>
</dbReference>
<feature type="chain" id="PRO_5041458829" evidence="2">
    <location>
        <begin position="20"/>
        <end position="195"/>
    </location>
</feature>
<keyword evidence="7" id="KW-1185">Reference proteome</keyword>
<dbReference type="Pfam" id="PF13505">
    <property type="entry name" value="OMP_b-brl"/>
    <property type="match status" value="1"/>
</dbReference>
<dbReference type="EMBL" id="FTOU01000007">
    <property type="protein sequence ID" value="SIS88712.1"/>
    <property type="molecule type" value="Genomic_DNA"/>
</dbReference>
<keyword evidence="1 2" id="KW-0732">Signal</keyword>
<evidence type="ECO:0000313" key="7">
    <source>
        <dbReference type="Proteomes" id="UP001215549"/>
    </source>
</evidence>
<dbReference type="EMBL" id="CP067140">
    <property type="protein sequence ID" value="WCR04714.1"/>
    <property type="molecule type" value="Genomic_DNA"/>
</dbReference>
<evidence type="ECO:0000259" key="3">
    <source>
        <dbReference type="Pfam" id="PF13505"/>
    </source>
</evidence>
<evidence type="ECO:0000313" key="6">
    <source>
        <dbReference type="Proteomes" id="UP000186216"/>
    </source>
</evidence>
<feature type="signal peptide" evidence="2">
    <location>
        <begin position="1"/>
        <end position="19"/>
    </location>
</feature>
<name>A0AA45W4Z7_9RHOB</name>
<protein>
    <submittedName>
        <fullName evidence="5">Outer membrane beta-barrel protein</fullName>
    </submittedName>
    <submittedName>
        <fullName evidence="4">Outer membrane protein beta-barrel domain-containing protein</fullName>
    </submittedName>
</protein>
<dbReference type="Proteomes" id="UP001215549">
    <property type="component" value="Chromosome"/>
</dbReference>